<dbReference type="InterPro" id="IPR004839">
    <property type="entry name" value="Aminotransferase_I/II_large"/>
</dbReference>
<evidence type="ECO:0000256" key="4">
    <source>
        <dbReference type="ARBA" id="ARBA00022576"/>
    </source>
</evidence>
<dbReference type="Proteomes" id="UP000294881">
    <property type="component" value="Unassembled WGS sequence"/>
</dbReference>
<keyword evidence="6" id="KW-0663">Pyridoxal phosphate</keyword>
<dbReference type="Gene3D" id="3.40.640.10">
    <property type="entry name" value="Type I PLP-dependent aspartate aminotransferase-like (Major domain)"/>
    <property type="match status" value="1"/>
</dbReference>
<reference evidence="9 10" key="1">
    <citation type="submission" date="2019-03" db="EMBL/GenBank/DDBJ databases">
        <title>Genomic Encyclopedia of Type Strains, Phase IV (KMG-IV): sequencing the most valuable type-strain genomes for metagenomic binning, comparative biology and taxonomic classification.</title>
        <authorList>
            <person name="Goeker M."/>
        </authorList>
    </citation>
    <scope>NUCLEOTIDE SEQUENCE [LARGE SCALE GENOMIC DNA]</scope>
    <source>
        <strain evidence="9 10">DSM 22958</strain>
    </source>
</reference>
<feature type="domain" description="Aminotransferase class I/classII large" evidence="8">
    <location>
        <begin position="41"/>
        <end position="386"/>
    </location>
</feature>
<dbReference type="EC" id="2.6.1.1" evidence="3"/>
<evidence type="ECO:0000313" key="10">
    <source>
        <dbReference type="Proteomes" id="UP000294881"/>
    </source>
</evidence>
<evidence type="ECO:0000259" key="8">
    <source>
        <dbReference type="Pfam" id="PF00155"/>
    </source>
</evidence>
<name>A0A4R2GMT3_9HYPH</name>
<organism evidence="9 10">
    <name type="scientific">Camelimonas lactis</name>
    <dbReference type="NCBI Taxonomy" id="659006"/>
    <lineage>
        <taxon>Bacteria</taxon>
        <taxon>Pseudomonadati</taxon>
        <taxon>Pseudomonadota</taxon>
        <taxon>Alphaproteobacteria</taxon>
        <taxon>Hyphomicrobiales</taxon>
        <taxon>Chelatococcaceae</taxon>
        <taxon>Camelimonas</taxon>
    </lineage>
</organism>
<keyword evidence="4 9" id="KW-0032">Aminotransferase</keyword>
<comment type="catalytic activity">
    <reaction evidence="7">
        <text>L-aspartate + 2-oxoglutarate = oxaloacetate + L-glutamate</text>
        <dbReference type="Rhea" id="RHEA:21824"/>
        <dbReference type="ChEBI" id="CHEBI:16452"/>
        <dbReference type="ChEBI" id="CHEBI:16810"/>
        <dbReference type="ChEBI" id="CHEBI:29985"/>
        <dbReference type="ChEBI" id="CHEBI:29991"/>
        <dbReference type="EC" id="2.6.1.1"/>
    </reaction>
</comment>
<dbReference type="InterPro" id="IPR015424">
    <property type="entry name" value="PyrdxlP-dep_Trfase"/>
</dbReference>
<comment type="cofactor">
    <cofactor evidence="1">
        <name>pyridoxal 5'-phosphate</name>
        <dbReference type="ChEBI" id="CHEBI:597326"/>
    </cofactor>
</comment>
<comment type="similarity">
    <text evidence="2">Belongs to the class-I pyridoxal-phosphate-dependent aminotransferase family.</text>
</comment>
<dbReference type="InterPro" id="IPR050596">
    <property type="entry name" value="AspAT/PAT-like"/>
</dbReference>
<sequence>MSALPVVPPTPAPSRRTARVAPFLAMDVLSAARAKARQGADIMHMEIGQPSAPTPRRPLEAARAAMASGQIGYTEALGLPSLRERIARSYQELYGVSVGAERVIITTGSSGGFLLAFLAAFETGARIACACPGYPAYRNIFNALEMETVDIPVGAEGGWSMTAAAIAAESRLRPLDGVLAMSPSNPTGVIARPNELADIGALCREQGLWLISDEIYHGLHYGAPASTALATAPDAIVVNSFSKYYCMTGWRIGWLVVPPALVRPIERLAQSLFISTPFLSQVAAEAAFDAVDELEAVRAGYARNREIVLNALADLGLDAAPADGAFYAYVDVSRHAADSMDFCRRFLDEAGVAITPGADFDPHLGARFARFSFAGSQETCVEGMARLKTFLQTASLRA</sequence>
<dbReference type="GO" id="GO:0030170">
    <property type="term" value="F:pyridoxal phosphate binding"/>
    <property type="evidence" value="ECO:0007669"/>
    <property type="project" value="InterPro"/>
</dbReference>
<gene>
    <name evidence="9" type="ORF">EV666_11454</name>
</gene>
<dbReference type="CDD" id="cd00609">
    <property type="entry name" value="AAT_like"/>
    <property type="match status" value="1"/>
</dbReference>
<dbReference type="InterPro" id="IPR015421">
    <property type="entry name" value="PyrdxlP-dep_Trfase_major"/>
</dbReference>
<dbReference type="GO" id="GO:0006520">
    <property type="term" value="P:amino acid metabolic process"/>
    <property type="evidence" value="ECO:0007669"/>
    <property type="project" value="InterPro"/>
</dbReference>
<evidence type="ECO:0000256" key="1">
    <source>
        <dbReference type="ARBA" id="ARBA00001933"/>
    </source>
</evidence>
<dbReference type="SUPFAM" id="SSF53383">
    <property type="entry name" value="PLP-dependent transferases"/>
    <property type="match status" value="1"/>
</dbReference>
<keyword evidence="10" id="KW-1185">Reference proteome</keyword>
<dbReference type="Pfam" id="PF00155">
    <property type="entry name" value="Aminotran_1_2"/>
    <property type="match status" value="1"/>
</dbReference>
<evidence type="ECO:0000256" key="7">
    <source>
        <dbReference type="ARBA" id="ARBA00049185"/>
    </source>
</evidence>
<dbReference type="PANTHER" id="PTHR46383">
    <property type="entry name" value="ASPARTATE AMINOTRANSFERASE"/>
    <property type="match status" value="1"/>
</dbReference>
<protein>
    <recommendedName>
        <fullName evidence="3">aspartate transaminase</fullName>
        <ecNumber evidence="3">2.6.1.1</ecNumber>
    </recommendedName>
</protein>
<evidence type="ECO:0000256" key="5">
    <source>
        <dbReference type="ARBA" id="ARBA00022679"/>
    </source>
</evidence>
<comment type="caution">
    <text evidence="9">The sequence shown here is derived from an EMBL/GenBank/DDBJ whole genome shotgun (WGS) entry which is preliminary data.</text>
</comment>
<keyword evidence="5 9" id="KW-0808">Transferase</keyword>
<dbReference type="GO" id="GO:0004069">
    <property type="term" value="F:L-aspartate:2-oxoglutarate aminotransferase activity"/>
    <property type="evidence" value="ECO:0007669"/>
    <property type="project" value="UniProtKB-EC"/>
</dbReference>
<evidence type="ECO:0000313" key="9">
    <source>
        <dbReference type="EMBL" id="TCO10350.1"/>
    </source>
</evidence>
<dbReference type="AlphaFoldDB" id="A0A4R2GMT3"/>
<evidence type="ECO:0000256" key="2">
    <source>
        <dbReference type="ARBA" id="ARBA00007441"/>
    </source>
</evidence>
<dbReference type="EMBL" id="SLWL01000014">
    <property type="protein sequence ID" value="TCO10350.1"/>
    <property type="molecule type" value="Genomic_DNA"/>
</dbReference>
<evidence type="ECO:0000256" key="6">
    <source>
        <dbReference type="ARBA" id="ARBA00022898"/>
    </source>
</evidence>
<dbReference type="PANTHER" id="PTHR46383:SF2">
    <property type="entry name" value="AMINOTRANSFERASE"/>
    <property type="match status" value="1"/>
</dbReference>
<evidence type="ECO:0000256" key="3">
    <source>
        <dbReference type="ARBA" id="ARBA00012753"/>
    </source>
</evidence>
<accession>A0A4R2GMT3</accession>
<proteinExistence type="inferred from homology"/>